<organism evidence="8 9">
    <name type="scientific">Malus domestica</name>
    <name type="common">Apple</name>
    <name type="synonym">Pyrus malus</name>
    <dbReference type="NCBI Taxonomy" id="3750"/>
    <lineage>
        <taxon>Eukaryota</taxon>
        <taxon>Viridiplantae</taxon>
        <taxon>Streptophyta</taxon>
        <taxon>Embryophyta</taxon>
        <taxon>Tracheophyta</taxon>
        <taxon>Spermatophyta</taxon>
        <taxon>Magnoliopsida</taxon>
        <taxon>eudicotyledons</taxon>
        <taxon>Gunneridae</taxon>
        <taxon>Pentapetalae</taxon>
        <taxon>rosids</taxon>
        <taxon>fabids</taxon>
        <taxon>Rosales</taxon>
        <taxon>Rosaceae</taxon>
        <taxon>Amygdaloideae</taxon>
        <taxon>Maleae</taxon>
        <taxon>Malus</taxon>
    </lineage>
</organism>
<accession>A0A498JN53</accession>
<feature type="transmembrane region" description="Helical" evidence="5">
    <location>
        <begin position="181"/>
        <end position="202"/>
    </location>
</feature>
<feature type="domain" description="NFD4 C-terminal" evidence="7">
    <location>
        <begin position="310"/>
        <end position="509"/>
    </location>
</feature>
<feature type="transmembrane region" description="Helical" evidence="5">
    <location>
        <begin position="149"/>
        <end position="169"/>
    </location>
</feature>
<feature type="transmembrane region" description="Helical" evidence="5">
    <location>
        <begin position="54"/>
        <end position="73"/>
    </location>
</feature>
<feature type="transmembrane region" description="Helical" evidence="5">
    <location>
        <begin position="114"/>
        <end position="137"/>
    </location>
</feature>
<dbReference type="Gene3D" id="1.20.1250.20">
    <property type="entry name" value="MFS general substrate transporter like domains"/>
    <property type="match status" value="1"/>
</dbReference>
<feature type="domain" description="Nodulin-like" evidence="6">
    <location>
        <begin position="11"/>
        <end position="264"/>
    </location>
</feature>
<name>A0A498JN53_MALDO</name>
<keyword evidence="2 5" id="KW-0812">Transmembrane</keyword>
<gene>
    <name evidence="8" type="ORF">DVH24_008811</name>
</gene>
<dbReference type="PANTHER" id="PTHR21576">
    <property type="entry name" value="UNCHARACTERIZED NODULIN-LIKE PROTEIN"/>
    <property type="match status" value="1"/>
</dbReference>
<keyword evidence="9" id="KW-1185">Reference proteome</keyword>
<comment type="subcellular location">
    <subcellularLocation>
        <location evidence="1">Membrane</location>
        <topology evidence="1">Multi-pass membrane protein</topology>
    </subcellularLocation>
</comment>
<dbReference type="CDD" id="cd17354">
    <property type="entry name" value="MFS_Mch1p_like"/>
    <property type="match status" value="1"/>
</dbReference>
<dbReference type="InterPro" id="IPR010658">
    <property type="entry name" value="Nodulin-like"/>
</dbReference>
<feature type="transmembrane region" description="Helical" evidence="5">
    <location>
        <begin position="442"/>
        <end position="467"/>
    </location>
</feature>
<keyword evidence="4 5" id="KW-0472">Membrane</keyword>
<evidence type="ECO:0000313" key="8">
    <source>
        <dbReference type="EMBL" id="RXH96307.1"/>
    </source>
</evidence>
<evidence type="ECO:0000256" key="5">
    <source>
        <dbReference type="SAM" id="Phobius"/>
    </source>
</evidence>
<feature type="transmembrane region" description="Helical" evidence="5">
    <location>
        <begin position="384"/>
        <end position="403"/>
    </location>
</feature>
<dbReference type="Pfam" id="PF23262">
    <property type="entry name" value="NFD4_C"/>
    <property type="match status" value="1"/>
</dbReference>
<evidence type="ECO:0000256" key="2">
    <source>
        <dbReference type="ARBA" id="ARBA00022692"/>
    </source>
</evidence>
<evidence type="ECO:0000256" key="4">
    <source>
        <dbReference type="ARBA" id="ARBA00023136"/>
    </source>
</evidence>
<evidence type="ECO:0000313" key="9">
    <source>
        <dbReference type="Proteomes" id="UP000290289"/>
    </source>
</evidence>
<evidence type="ECO:0000259" key="6">
    <source>
        <dbReference type="Pfam" id="PF06813"/>
    </source>
</evidence>
<dbReference type="InterPro" id="IPR056555">
    <property type="entry name" value="NFD4_C"/>
</dbReference>
<feature type="transmembrane region" description="Helical" evidence="5">
    <location>
        <begin position="409"/>
        <end position="430"/>
    </location>
</feature>
<feature type="transmembrane region" description="Helical" evidence="5">
    <location>
        <begin position="85"/>
        <end position="108"/>
    </location>
</feature>
<dbReference type="Pfam" id="PF06813">
    <property type="entry name" value="Nodulin-like"/>
    <property type="match status" value="2"/>
</dbReference>
<evidence type="ECO:0000256" key="1">
    <source>
        <dbReference type="ARBA" id="ARBA00004141"/>
    </source>
</evidence>
<sequence length="683" mass="74001">MAAMEMLSSSKWKATAASIWIQCAGGASYAFGIYSSALKSSQGYDQSTLDMVSVFKDIGANAGVLSGILYSAVAFNGRRIGGPWVVLVAGAVQCFVGYFFLWAAVTGLVETPQVAVVCLFMFLAAHSQTFFSTANVVTGVNNFSDYSGTIVGILKGFLGLSSALLVQVYDTFCKGNPSAFLLLLALFPTSVTILCMPLVRIYEAGGAASDKKYLNIFSAFALITSAYLMVLIIFQNILTFPSWASILTFTALLLALIASPLGIAFKAQNLQPKKLLEALDDPLPENPEPVSASSELHVSDHEDMNLLRATRCVDFWLLFIAMVCGMGSGLATINNMSQIGESLGYKTVEINSLVSLWSIWNFLGRFGAGFLSDYLLHKKGWARPFLMAVTLAIMAAGHIVIASSFSGNLYVGSILVGICYGSQWSLMPTITSEIFGIRHMGTIFNTIAIASPVGSYIFSVRVIGFIYDREASGEDDDSCSGTRCFMLSFFIMASVAFFGFLVALALVHRLPPSSPNEKKAKMYGSSLNLLDSKWFSTAASIWIQCTSGSLYTFSVYSQAIKTTQGYDQSTLDTVSVFKDFGANCGVLSGLLYSYSARWRKLWLVLLAGAAQCFLGYFLMWAAVAGVIPRPSVPVMYLFMFVAAHAVSFFNTSNVVTGVRNFPYYKGTIVGIMKSFIFRIINAT</sequence>
<reference evidence="8 9" key="1">
    <citation type="submission" date="2018-10" db="EMBL/GenBank/DDBJ databases">
        <title>A high-quality apple genome assembly.</title>
        <authorList>
            <person name="Hu J."/>
        </authorList>
    </citation>
    <scope>NUCLEOTIDE SEQUENCE [LARGE SCALE GENOMIC DNA]</scope>
    <source>
        <strain evidence="9">cv. HFTH1</strain>
        <tissue evidence="8">Young leaf</tissue>
    </source>
</reference>
<protein>
    <recommendedName>
        <fullName evidence="10">Nodulin-like domain-containing protein</fullName>
    </recommendedName>
</protein>
<evidence type="ECO:0008006" key="10">
    <source>
        <dbReference type="Google" id="ProtNLM"/>
    </source>
</evidence>
<dbReference type="InterPro" id="IPR036259">
    <property type="entry name" value="MFS_trans_sf"/>
</dbReference>
<dbReference type="AlphaFoldDB" id="A0A498JN53"/>
<feature type="transmembrane region" description="Helical" evidence="5">
    <location>
        <begin position="315"/>
        <end position="333"/>
    </location>
</feature>
<feature type="domain" description="Nodulin-like" evidence="6">
    <location>
        <begin position="533"/>
        <end position="676"/>
    </location>
</feature>
<dbReference type="STRING" id="3750.A0A498JN53"/>
<evidence type="ECO:0000256" key="3">
    <source>
        <dbReference type="ARBA" id="ARBA00022989"/>
    </source>
</evidence>
<dbReference type="SUPFAM" id="SSF103473">
    <property type="entry name" value="MFS general substrate transporter"/>
    <property type="match status" value="1"/>
</dbReference>
<feature type="transmembrane region" description="Helical" evidence="5">
    <location>
        <begin position="487"/>
        <end position="507"/>
    </location>
</feature>
<proteinExistence type="predicted"/>
<dbReference type="EMBL" id="RDQH01000332">
    <property type="protein sequence ID" value="RXH96307.1"/>
    <property type="molecule type" value="Genomic_DNA"/>
</dbReference>
<dbReference type="PANTHER" id="PTHR21576:SF22">
    <property type="entry name" value="F25A4.25 PROTEIN"/>
    <property type="match status" value="1"/>
</dbReference>
<dbReference type="Proteomes" id="UP000290289">
    <property type="component" value="Chromosome 6"/>
</dbReference>
<feature type="transmembrane region" description="Helical" evidence="5">
    <location>
        <begin position="243"/>
        <end position="265"/>
    </location>
</feature>
<comment type="caution">
    <text evidence="8">The sequence shown here is derived from an EMBL/GenBank/DDBJ whole genome shotgun (WGS) entry which is preliminary data.</text>
</comment>
<feature type="transmembrane region" description="Helical" evidence="5">
    <location>
        <begin position="633"/>
        <end position="651"/>
    </location>
</feature>
<feature type="transmembrane region" description="Helical" evidence="5">
    <location>
        <begin position="214"/>
        <end position="237"/>
    </location>
</feature>
<feature type="transmembrane region" description="Helical" evidence="5">
    <location>
        <begin position="601"/>
        <end position="627"/>
    </location>
</feature>
<keyword evidence="3 5" id="KW-1133">Transmembrane helix</keyword>
<evidence type="ECO:0000259" key="7">
    <source>
        <dbReference type="Pfam" id="PF23262"/>
    </source>
</evidence>
<dbReference type="GO" id="GO:0016020">
    <property type="term" value="C:membrane"/>
    <property type="evidence" value="ECO:0007669"/>
    <property type="project" value="UniProtKB-SubCell"/>
</dbReference>